<gene>
    <name evidence="2" type="ORF">S40285_09144</name>
</gene>
<dbReference type="AlphaFoldDB" id="A0A084QXQ5"/>
<dbReference type="InterPro" id="IPR010730">
    <property type="entry name" value="HET"/>
</dbReference>
<dbReference type="OrthoDB" id="5135333at2759"/>
<proteinExistence type="predicted"/>
<evidence type="ECO:0000313" key="2">
    <source>
        <dbReference type="EMBL" id="KFA68740.1"/>
    </source>
</evidence>
<dbReference type="Proteomes" id="UP000028524">
    <property type="component" value="Unassembled WGS sequence"/>
</dbReference>
<dbReference type="PANTHER" id="PTHR33112:SF12">
    <property type="entry name" value="HETEROKARYON INCOMPATIBILITY DOMAIN-CONTAINING PROTEIN"/>
    <property type="match status" value="1"/>
</dbReference>
<dbReference type="STRING" id="1283841.A0A084QXQ5"/>
<dbReference type="EMBL" id="KL659721">
    <property type="protein sequence ID" value="KFA68740.1"/>
    <property type="molecule type" value="Genomic_DNA"/>
</dbReference>
<protein>
    <recommendedName>
        <fullName evidence="1">Heterokaryon incompatibility domain-containing protein</fullName>
    </recommendedName>
</protein>
<reference evidence="2 3" key="1">
    <citation type="journal article" date="2014" name="BMC Genomics">
        <title>Comparative genome sequencing reveals chemotype-specific gene clusters in the toxigenic black mold Stachybotrys.</title>
        <authorList>
            <person name="Semeiks J."/>
            <person name="Borek D."/>
            <person name="Otwinowski Z."/>
            <person name="Grishin N.V."/>
        </authorList>
    </citation>
    <scope>NUCLEOTIDE SEQUENCE [LARGE SCALE GENOMIC DNA]</scope>
    <source>
        <strain evidence="2 3">IBT 40285</strain>
    </source>
</reference>
<evidence type="ECO:0000259" key="1">
    <source>
        <dbReference type="Pfam" id="PF06985"/>
    </source>
</evidence>
<evidence type="ECO:0000313" key="3">
    <source>
        <dbReference type="Proteomes" id="UP000028524"/>
    </source>
</evidence>
<dbReference type="OMA" id="WSWISHH"/>
<accession>A0A084QXQ5</accession>
<name>A0A084QXQ5_STAC4</name>
<keyword evidence="3" id="KW-1185">Reference proteome</keyword>
<feature type="domain" description="Heterokaryon incompatibility" evidence="1">
    <location>
        <begin position="21"/>
        <end position="143"/>
    </location>
</feature>
<dbReference type="PANTHER" id="PTHR33112">
    <property type="entry name" value="DOMAIN PROTEIN, PUTATIVE-RELATED"/>
    <property type="match status" value="1"/>
</dbReference>
<dbReference type="HOGENOM" id="CLU_003953_2_2_1"/>
<dbReference type="Pfam" id="PF06985">
    <property type="entry name" value="HET"/>
    <property type="match status" value="1"/>
</dbReference>
<dbReference type="InParanoid" id="A0A084QXQ5"/>
<sequence>MAKTFTENLPQLREPGALGIVALPMTIKHAIHLTRLLGERYLWVDSLCIAQDDNEFLMDHLGRMASIFAHAQAVIIPVDGANADSGICGLKGTPAEVARHLTQEKIPFGDMSLLVRTEMGHRRHGIGLPVEKAYFHRGWTFQEYLFARRRICFENNSVWFQCCSSTMYEDHSHPDLPDKQRDFLLDVGYPSLTVYSKLVGNFNQRQLSYPQDCLSAMAGMLSCYSRVFTGGFLCGLPEMFFDAVLLWQPAADLVRRKPVETSMKHEAIIHIPTWSWAGWQGRIDFAGWATGNDFVAACSGWIASTSQQTFPITKWYTSADSSGKTGKRKIDVEWAAWRDRYRDPGQELPAGWTRSERRRDDILTIETPPDGFGDFLYQHESCGARFWYPLPLLNPTYSYHPRSSSVSEAIYLLGSVQTAYLSISGAEWMHCIGTSMSDNPQVAHVSLYTSQKDWAGVLRLHSRDYFKMRKSNPAMSLVDVQLIAISRGFIPNDLPYNVPEIAEYAREERPKHGDKYEFYNVMWISWREGVAYRQGLGRVDKNRWESLEVSMIDVVLG</sequence>
<organism evidence="2 3">
    <name type="scientific">Stachybotrys chlorohalonatus (strain IBT 40285)</name>
    <dbReference type="NCBI Taxonomy" id="1283841"/>
    <lineage>
        <taxon>Eukaryota</taxon>
        <taxon>Fungi</taxon>
        <taxon>Dikarya</taxon>
        <taxon>Ascomycota</taxon>
        <taxon>Pezizomycotina</taxon>
        <taxon>Sordariomycetes</taxon>
        <taxon>Hypocreomycetidae</taxon>
        <taxon>Hypocreales</taxon>
        <taxon>Stachybotryaceae</taxon>
        <taxon>Stachybotrys</taxon>
    </lineage>
</organism>